<dbReference type="RefSeq" id="XP_043040537.1">
    <property type="nucleotide sequence ID" value="XM_043179146.1"/>
</dbReference>
<proteinExistence type="predicted"/>
<dbReference type="GeneID" id="66101440"/>
<name>A0A9P8AUL5_9AGAR</name>
<dbReference type="EMBL" id="MU250533">
    <property type="protein sequence ID" value="KAG7447037.1"/>
    <property type="molecule type" value="Genomic_DNA"/>
</dbReference>
<gene>
    <name evidence="1" type="ORF">BT62DRAFT_1075760</name>
</gene>
<organism evidence="1 2">
    <name type="scientific">Guyanagaster necrorhizus</name>
    <dbReference type="NCBI Taxonomy" id="856835"/>
    <lineage>
        <taxon>Eukaryota</taxon>
        <taxon>Fungi</taxon>
        <taxon>Dikarya</taxon>
        <taxon>Basidiomycota</taxon>
        <taxon>Agaricomycotina</taxon>
        <taxon>Agaricomycetes</taxon>
        <taxon>Agaricomycetidae</taxon>
        <taxon>Agaricales</taxon>
        <taxon>Marasmiineae</taxon>
        <taxon>Physalacriaceae</taxon>
        <taxon>Guyanagaster</taxon>
    </lineage>
</organism>
<keyword evidence="2" id="KW-1185">Reference proteome</keyword>
<evidence type="ECO:0000313" key="1">
    <source>
        <dbReference type="EMBL" id="KAG7447037.1"/>
    </source>
</evidence>
<reference evidence="1" key="1">
    <citation type="submission" date="2020-11" db="EMBL/GenBank/DDBJ databases">
        <title>Adaptations for nitrogen fixation in a non-lichenized fungal sporocarp promotes dispersal by wood-feeding termites.</title>
        <authorList>
            <consortium name="DOE Joint Genome Institute"/>
            <person name="Koch R.A."/>
            <person name="Yoon G."/>
            <person name="Arayal U."/>
            <person name="Lail K."/>
            <person name="Amirebrahimi M."/>
            <person name="Labutti K."/>
            <person name="Lipzen A."/>
            <person name="Riley R."/>
            <person name="Barry K."/>
            <person name="Henrissat B."/>
            <person name="Grigoriev I.V."/>
            <person name="Herr J.R."/>
            <person name="Aime M.C."/>
        </authorList>
    </citation>
    <scope>NUCLEOTIDE SEQUENCE</scope>
    <source>
        <strain evidence="1">MCA 3950</strain>
    </source>
</reference>
<dbReference type="AlphaFoldDB" id="A0A9P8AUL5"/>
<evidence type="ECO:0000313" key="2">
    <source>
        <dbReference type="Proteomes" id="UP000812287"/>
    </source>
</evidence>
<dbReference type="Proteomes" id="UP000812287">
    <property type="component" value="Unassembled WGS sequence"/>
</dbReference>
<accession>A0A9P8AUL5</accession>
<dbReference type="OrthoDB" id="5348404at2759"/>
<protein>
    <submittedName>
        <fullName evidence="1">Uncharacterized protein</fullName>
    </submittedName>
</protein>
<sequence>MLPQLSHVPFGGMSAGGSTNDYVASNHTELREAPALPFTKTIYLNGTIEKSQLDTGTLATCVILYRYHEWHINLNETYISHANLSDDGVNNNEPRFNKNQQEMSLDAISEFHLGMYGQSTVQLPGNPELPARGCIRDSSVPPTLNRVEIDLGAVARDPVDWFVDERDTTEGAVLVTCEDVALGDY</sequence>
<comment type="caution">
    <text evidence="1">The sequence shown here is derived from an EMBL/GenBank/DDBJ whole genome shotgun (WGS) entry which is preliminary data.</text>
</comment>